<dbReference type="Pfam" id="PF02464">
    <property type="entry name" value="CinA"/>
    <property type="match status" value="1"/>
</dbReference>
<dbReference type="InterPro" id="IPR036653">
    <property type="entry name" value="CinA-like_C"/>
</dbReference>
<dbReference type="EMBL" id="BJCL01000008">
    <property type="protein sequence ID" value="GCL64073.1"/>
    <property type="molecule type" value="Genomic_DNA"/>
</dbReference>
<dbReference type="AlphaFoldDB" id="A0A480ARJ9"/>
<comment type="caution">
    <text evidence="2">The sequence shown here is derived from an EMBL/GenBank/DDBJ whole genome shotgun (WGS) entry which is preliminary data.</text>
</comment>
<sequence>MDLDTLFALGQRVGDKLVARGETLAVAESSAGGLLSAALLSRAGASAYYFGGAVLYTRRSRRLLTTLTSDDTVGMRSSSPPYAALLARHQRSRFRASWGLAETGAAGPDGNTYGDPAGHSCLAVDGPVALDRMLRTGHGDRAANMLAFAAAALQLLEAALDAAPPPAA</sequence>
<gene>
    <name evidence="2" type="ORF">AQPW35_31540</name>
</gene>
<protein>
    <submittedName>
        <fullName evidence="2">Damage-inducible protein</fullName>
    </submittedName>
</protein>
<dbReference type="Proteomes" id="UP000301751">
    <property type="component" value="Unassembled WGS sequence"/>
</dbReference>
<organism evidence="2 3">
    <name type="scientific">Pseudaquabacterium pictum</name>
    <dbReference type="NCBI Taxonomy" id="2315236"/>
    <lineage>
        <taxon>Bacteria</taxon>
        <taxon>Pseudomonadati</taxon>
        <taxon>Pseudomonadota</taxon>
        <taxon>Betaproteobacteria</taxon>
        <taxon>Burkholderiales</taxon>
        <taxon>Sphaerotilaceae</taxon>
        <taxon>Pseudaquabacterium</taxon>
    </lineage>
</organism>
<dbReference type="InterPro" id="IPR008136">
    <property type="entry name" value="CinA_C"/>
</dbReference>
<accession>A0A480ARJ9</accession>
<proteinExistence type="predicted"/>
<dbReference type="SUPFAM" id="SSF142433">
    <property type="entry name" value="CinA-like"/>
    <property type="match status" value="1"/>
</dbReference>
<evidence type="ECO:0000259" key="1">
    <source>
        <dbReference type="Pfam" id="PF02464"/>
    </source>
</evidence>
<evidence type="ECO:0000313" key="2">
    <source>
        <dbReference type="EMBL" id="GCL64073.1"/>
    </source>
</evidence>
<evidence type="ECO:0000313" key="3">
    <source>
        <dbReference type="Proteomes" id="UP000301751"/>
    </source>
</evidence>
<dbReference type="RefSeq" id="WP_137733812.1">
    <property type="nucleotide sequence ID" value="NZ_BJCL01000008.1"/>
</dbReference>
<dbReference type="OrthoDB" id="1253990at2"/>
<feature type="domain" description="CinA C-terminal" evidence="1">
    <location>
        <begin position="9"/>
        <end position="159"/>
    </location>
</feature>
<reference evidence="3" key="1">
    <citation type="submission" date="2019-03" db="EMBL/GenBank/DDBJ databases">
        <title>Aquabacterium pictum sp.nov., the first bacteriochlorophyll a-containing freshwater bacterium in the genus Aquabacterium of the class Betaproteobacteria.</title>
        <authorList>
            <person name="Hirose S."/>
            <person name="Tank M."/>
            <person name="Hara E."/>
            <person name="Tamaki H."/>
            <person name="Takaichi S."/>
            <person name="Haruta S."/>
            <person name="Hanada S."/>
        </authorList>
    </citation>
    <scope>NUCLEOTIDE SEQUENCE [LARGE SCALE GENOMIC DNA]</scope>
    <source>
        <strain evidence="3">W35</strain>
    </source>
</reference>
<name>A0A480ARJ9_9BURK</name>
<dbReference type="Gene3D" id="3.90.950.20">
    <property type="entry name" value="CinA-like"/>
    <property type="match status" value="1"/>
</dbReference>
<keyword evidence="3" id="KW-1185">Reference proteome</keyword>